<keyword evidence="4" id="KW-1185">Reference proteome</keyword>
<gene>
    <name evidence="3" type="ORF">GCM10009554_58240</name>
</gene>
<sequence length="160" mass="17791">MIDDLETLLKQASNPADMAVVLLAGTAGFVAEAGLSLVGFMSPGVVGITAATGALGVKRSIDAWQLRRRRIRAEHLYSQDIMRRIDTIRLMLRAAYVPAEVESRLDREVELYTAGVTSIEDLHEAVQQTVEYLRRGEAPREPVPLSGPARLRRRRLREPD</sequence>
<comment type="caution">
    <text evidence="3">The sequence shown here is derived from an EMBL/GenBank/DDBJ whole genome shotgun (WGS) entry which is preliminary data.</text>
</comment>
<proteinExistence type="predicted"/>
<keyword evidence="2" id="KW-0812">Transmembrane</keyword>
<protein>
    <submittedName>
        <fullName evidence="3">Uncharacterized protein</fullName>
    </submittedName>
</protein>
<feature type="compositionally biased region" description="Basic residues" evidence="1">
    <location>
        <begin position="150"/>
        <end position="160"/>
    </location>
</feature>
<feature type="region of interest" description="Disordered" evidence="1">
    <location>
        <begin position="137"/>
        <end position="160"/>
    </location>
</feature>
<accession>A0ABN1R9M8</accession>
<keyword evidence="2" id="KW-0472">Membrane</keyword>
<evidence type="ECO:0000313" key="3">
    <source>
        <dbReference type="EMBL" id="GAA0953622.1"/>
    </source>
</evidence>
<dbReference type="EMBL" id="BAAAHK010000014">
    <property type="protein sequence ID" value="GAA0953622.1"/>
    <property type="molecule type" value="Genomic_DNA"/>
</dbReference>
<organism evidence="3 4">
    <name type="scientific">Kribbella koreensis</name>
    <dbReference type="NCBI Taxonomy" id="57909"/>
    <lineage>
        <taxon>Bacteria</taxon>
        <taxon>Bacillati</taxon>
        <taxon>Actinomycetota</taxon>
        <taxon>Actinomycetes</taxon>
        <taxon>Propionibacteriales</taxon>
        <taxon>Kribbellaceae</taxon>
        <taxon>Kribbella</taxon>
    </lineage>
</organism>
<keyword evidence="2" id="KW-1133">Transmembrane helix</keyword>
<dbReference type="RefSeq" id="WP_343977115.1">
    <property type="nucleotide sequence ID" value="NZ_BAAAHK010000014.1"/>
</dbReference>
<evidence type="ECO:0000313" key="4">
    <source>
        <dbReference type="Proteomes" id="UP001500542"/>
    </source>
</evidence>
<reference evidence="3 4" key="1">
    <citation type="journal article" date="2019" name="Int. J. Syst. Evol. Microbiol.">
        <title>The Global Catalogue of Microorganisms (GCM) 10K type strain sequencing project: providing services to taxonomists for standard genome sequencing and annotation.</title>
        <authorList>
            <consortium name="The Broad Institute Genomics Platform"/>
            <consortium name="The Broad Institute Genome Sequencing Center for Infectious Disease"/>
            <person name="Wu L."/>
            <person name="Ma J."/>
        </authorList>
    </citation>
    <scope>NUCLEOTIDE SEQUENCE [LARGE SCALE GENOMIC DNA]</scope>
    <source>
        <strain evidence="3 4">JCM 10977</strain>
    </source>
</reference>
<feature type="transmembrane region" description="Helical" evidence="2">
    <location>
        <begin position="37"/>
        <end position="57"/>
    </location>
</feature>
<evidence type="ECO:0000256" key="2">
    <source>
        <dbReference type="SAM" id="Phobius"/>
    </source>
</evidence>
<evidence type="ECO:0000256" key="1">
    <source>
        <dbReference type="SAM" id="MobiDB-lite"/>
    </source>
</evidence>
<name>A0ABN1R9M8_9ACTN</name>
<dbReference type="Proteomes" id="UP001500542">
    <property type="component" value="Unassembled WGS sequence"/>
</dbReference>